<dbReference type="Pfam" id="PF00809">
    <property type="entry name" value="Pterin_bind"/>
    <property type="match status" value="1"/>
</dbReference>
<evidence type="ECO:0000256" key="5">
    <source>
        <dbReference type="ARBA" id="ARBA00005051"/>
    </source>
</evidence>
<comment type="catalytic activity">
    <reaction evidence="2">
        <text>6-hydroxymethyl-7,8-dihydropterin + ATP = (7,8-dihydropterin-6-yl)methyl diphosphate + AMP + H(+)</text>
        <dbReference type="Rhea" id="RHEA:11412"/>
        <dbReference type="ChEBI" id="CHEBI:15378"/>
        <dbReference type="ChEBI" id="CHEBI:30616"/>
        <dbReference type="ChEBI" id="CHEBI:44841"/>
        <dbReference type="ChEBI" id="CHEBI:72950"/>
        <dbReference type="ChEBI" id="CHEBI:456215"/>
        <dbReference type="EC" id="2.7.6.3"/>
    </reaction>
</comment>
<keyword evidence="10" id="KW-0547">Nucleotide-binding</keyword>
<dbReference type="InterPro" id="IPR011005">
    <property type="entry name" value="Dihydropteroate_synth-like_sf"/>
</dbReference>
<evidence type="ECO:0000256" key="12">
    <source>
        <dbReference type="ARBA" id="ARBA00022840"/>
    </source>
</evidence>
<dbReference type="STRING" id="1296120.A0A1B9GPB9"/>
<evidence type="ECO:0000256" key="11">
    <source>
        <dbReference type="ARBA" id="ARBA00022777"/>
    </source>
</evidence>
<keyword evidence="8" id="KW-0808">Transferase</keyword>
<dbReference type="Gene3D" id="3.20.20.20">
    <property type="entry name" value="Dihydropteroate synthase-like"/>
    <property type="match status" value="1"/>
</dbReference>
<dbReference type="SMART" id="SM00905">
    <property type="entry name" value="FolB"/>
    <property type="match status" value="1"/>
</dbReference>
<dbReference type="InterPro" id="IPR000489">
    <property type="entry name" value="Pterin-binding_dom"/>
</dbReference>
<evidence type="ECO:0000256" key="15">
    <source>
        <dbReference type="ARBA" id="ARBA00023268"/>
    </source>
</evidence>
<protein>
    <submittedName>
        <fullName evidence="17">Dihydropteroate synthase</fullName>
    </submittedName>
</protein>
<dbReference type="GO" id="GO:0046656">
    <property type="term" value="P:folic acid biosynthetic process"/>
    <property type="evidence" value="ECO:0007669"/>
    <property type="project" value="UniProtKB-KW"/>
</dbReference>
<comment type="catalytic activity">
    <reaction evidence="1">
        <text>(7,8-dihydropterin-6-yl)methyl diphosphate + 4-aminobenzoate = 7,8-dihydropteroate + diphosphate</text>
        <dbReference type="Rhea" id="RHEA:19949"/>
        <dbReference type="ChEBI" id="CHEBI:17836"/>
        <dbReference type="ChEBI" id="CHEBI:17839"/>
        <dbReference type="ChEBI" id="CHEBI:33019"/>
        <dbReference type="ChEBI" id="CHEBI:72950"/>
        <dbReference type="EC" id="2.5.1.15"/>
    </reaction>
</comment>
<organism evidence="17 18">
    <name type="scientific">Kwoniella heveanensis BCC8398</name>
    <dbReference type="NCBI Taxonomy" id="1296120"/>
    <lineage>
        <taxon>Eukaryota</taxon>
        <taxon>Fungi</taxon>
        <taxon>Dikarya</taxon>
        <taxon>Basidiomycota</taxon>
        <taxon>Agaricomycotina</taxon>
        <taxon>Tremellomycetes</taxon>
        <taxon>Tremellales</taxon>
        <taxon>Cryptococcaceae</taxon>
        <taxon>Kwoniella</taxon>
    </lineage>
</organism>
<comment type="similarity">
    <text evidence="6">In the N-terminal section; belongs to the DHNA family.</text>
</comment>
<feature type="domain" description="Pterin-binding" evidence="16">
    <location>
        <begin position="474"/>
        <end position="754"/>
    </location>
</feature>
<dbReference type="UniPathway" id="UPA00077">
    <property type="reaction ID" value="UER00155"/>
</dbReference>
<dbReference type="GO" id="GO:0046872">
    <property type="term" value="F:metal ion binding"/>
    <property type="evidence" value="ECO:0007669"/>
    <property type="project" value="UniProtKB-KW"/>
</dbReference>
<evidence type="ECO:0000256" key="8">
    <source>
        <dbReference type="ARBA" id="ARBA00022679"/>
    </source>
</evidence>
<dbReference type="PANTHER" id="PTHR20941:SF1">
    <property type="entry name" value="FOLIC ACID SYNTHESIS PROTEIN FOL1"/>
    <property type="match status" value="1"/>
</dbReference>
<evidence type="ECO:0000259" key="16">
    <source>
        <dbReference type="PROSITE" id="PS50972"/>
    </source>
</evidence>
<dbReference type="PROSITE" id="PS50972">
    <property type="entry name" value="PTERIN_BINDING"/>
    <property type="match status" value="1"/>
</dbReference>
<evidence type="ECO:0000256" key="7">
    <source>
        <dbReference type="ARBA" id="ARBA00009951"/>
    </source>
</evidence>
<evidence type="ECO:0000256" key="9">
    <source>
        <dbReference type="ARBA" id="ARBA00022723"/>
    </source>
</evidence>
<keyword evidence="18" id="KW-1185">Reference proteome</keyword>
<dbReference type="InterPro" id="IPR035907">
    <property type="entry name" value="Hppk_sf"/>
</dbReference>
<dbReference type="GO" id="GO:0046654">
    <property type="term" value="P:tetrahydrofolate biosynthetic process"/>
    <property type="evidence" value="ECO:0007669"/>
    <property type="project" value="UniProtKB-UniPathway"/>
</dbReference>
<dbReference type="AlphaFoldDB" id="A0A1B9GPB9"/>
<dbReference type="GO" id="GO:0005740">
    <property type="term" value="C:mitochondrial envelope"/>
    <property type="evidence" value="ECO:0007669"/>
    <property type="project" value="TreeGrafter"/>
</dbReference>
<proteinExistence type="inferred from homology"/>
<dbReference type="OrthoDB" id="615426at2759"/>
<keyword evidence="9" id="KW-0479">Metal-binding</keyword>
<sequence length="762" mass="83277">MPPDSVNLTSLSIHLPNGLGPSAFNLTDPAPPCPIYLSLNIQLREHSIQDTASGDSMSGLGVNYSAVSKAIYAHISVPDRKWADPWELMRAAAKIPLDLDDVEKVVVELEMPKALLHAAAAIYEATYARPDTRPPSSSSRNAEYTLNEQKCTIRDIRTECLIGLHPHERGEKQRMEADVSIQGIEWGIWAHKAFADEVYKYVAESTYGTIESLIHELGRYLYSLPILSQSSTSKIELTLRKPSAIPYAIPSISIYRSASDYPLPSQKASESSTSATDAGPSTSRKRVFIAVGSNIGDRVQNISRAIKMLEENGCELVGCSRLYESEPMYVEDQDRFVNGAIEISTTLPPLDLLRLLKRTEKTIGRTKTFTNGPRVIDLDLVFYGTEKVKIGSKDDEEDADGVRWLECPHASLAEREFVLRPIADIASEFRHPSLGLTVQRLLDRLPKSDPPALQPIIPFHSAARPVRLSTPATPHIMAIFNATPDSFSDGDQNRIEVSYALSACERLVAGTFPPAILDIGGMSTRPRSQPCTEQEELSRVVPLVQAIRGSSIPRLREIPISIDTYRPNVARAAIEAGASCINDVRGGREPGMMEVMAQLDVPVVLMHSRGDSTSMTTAEAQDYSTHGGVIEGVIAELADTVDRALKAGVRRWNIILDPGLGFAKTQEDNLRLLRRLPELVHQKSSSSPSLRSSLAGYPLLVGGSRKGFVGRVIEREIASERGYGDTALNTACALSGVVDVLRVHEARAAGESVKMACAIRDA</sequence>
<keyword evidence="15" id="KW-0511">Multifunctional enzyme</keyword>
<comment type="cofactor">
    <cofactor evidence="3">
        <name>Mg(2+)</name>
        <dbReference type="ChEBI" id="CHEBI:18420"/>
    </cofactor>
</comment>
<dbReference type="GO" id="GO:0005524">
    <property type="term" value="F:ATP binding"/>
    <property type="evidence" value="ECO:0007669"/>
    <property type="project" value="UniProtKB-KW"/>
</dbReference>
<dbReference type="InterPro" id="IPR006157">
    <property type="entry name" value="FolB_dom"/>
</dbReference>
<evidence type="ECO:0000256" key="6">
    <source>
        <dbReference type="ARBA" id="ARBA00009640"/>
    </source>
</evidence>
<dbReference type="GO" id="GO:0004156">
    <property type="term" value="F:dihydropteroate synthase activity"/>
    <property type="evidence" value="ECO:0007669"/>
    <property type="project" value="UniProtKB-EC"/>
</dbReference>
<keyword evidence="12" id="KW-0067">ATP-binding</keyword>
<dbReference type="Pfam" id="PF01288">
    <property type="entry name" value="HPPK"/>
    <property type="match status" value="1"/>
</dbReference>
<dbReference type="InterPro" id="IPR006390">
    <property type="entry name" value="DHP_synth_dom"/>
</dbReference>
<dbReference type="SUPFAM" id="SSF55083">
    <property type="entry name" value="6-hydroxymethyl-7,8-dihydropterin pyrophosphokinase, HPPK"/>
    <property type="match status" value="1"/>
</dbReference>
<dbReference type="CDD" id="cd00483">
    <property type="entry name" value="HPPK"/>
    <property type="match status" value="1"/>
</dbReference>
<keyword evidence="14" id="KW-0289">Folate biosynthesis</keyword>
<evidence type="ECO:0000256" key="1">
    <source>
        <dbReference type="ARBA" id="ARBA00000012"/>
    </source>
</evidence>
<dbReference type="InterPro" id="IPR000550">
    <property type="entry name" value="Hppk"/>
</dbReference>
<reference evidence="17 18" key="1">
    <citation type="submission" date="2013-07" db="EMBL/GenBank/DDBJ databases">
        <title>The Genome Sequence of Cryptococcus heveanensis BCC8398.</title>
        <authorList>
            <consortium name="The Broad Institute Genome Sequencing Platform"/>
            <person name="Cuomo C."/>
            <person name="Litvintseva A."/>
            <person name="Chen Y."/>
            <person name="Heitman J."/>
            <person name="Sun S."/>
            <person name="Springer D."/>
            <person name="Dromer F."/>
            <person name="Young S.K."/>
            <person name="Zeng Q."/>
            <person name="Gargeya S."/>
            <person name="Fitzgerald M."/>
            <person name="Abouelleil A."/>
            <person name="Alvarado L."/>
            <person name="Berlin A.M."/>
            <person name="Chapman S.B."/>
            <person name="Dewar J."/>
            <person name="Goldberg J."/>
            <person name="Griggs A."/>
            <person name="Gujja S."/>
            <person name="Hansen M."/>
            <person name="Howarth C."/>
            <person name="Imamovic A."/>
            <person name="Larimer J."/>
            <person name="McCowan C."/>
            <person name="Murphy C."/>
            <person name="Pearson M."/>
            <person name="Priest M."/>
            <person name="Roberts A."/>
            <person name="Saif S."/>
            <person name="Shea T."/>
            <person name="Sykes S."/>
            <person name="Wortman J."/>
            <person name="Nusbaum C."/>
            <person name="Birren B."/>
        </authorList>
    </citation>
    <scope>NUCLEOTIDE SEQUENCE [LARGE SCALE GENOMIC DNA]</scope>
    <source>
        <strain evidence="17 18">BCC8398</strain>
    </source>
</reference>
<dbReference type="CDD" id="cd00739">
    <property type="entry name" value="DHPS"/>
    <property type="match status" value="1"/>
</dbReference>
<dbReference type="GO" id="GO:0003848">
    <property type="term" value="F:2-amino-4-hydroxy-6-hydroxymethyldihydropteridine diphosphokinase activity"/>
    <property type="evidence" value="ECO:0007669"/>
    <property type="project" value="UniProtKB-EC"/>
</dbReference>
<dbReference type="PANTHER" id="PTHR20941">
    <property type="entry name" value="FOLATE SYNTHESIS PROTEINS"/>
    <property type="match status" value="1"/>
</dbReference>
<dbReference type="Proteomes" id="UP000092666">
    <property type="component" value="Unassembled WGS sequence"/>
</dbReference>
<name>A0A1B9GPB9_9TREE</name>
<evidence type="ECO:0000256" key="13">
    <source>
        <dbReference type="ARBA" id="ARBA00022842"/>
    </source>
</evidence>
<dbReference type="SUPFAM" id="SSF55620">
    <property type="entry name" value="Tetrahydrobiopterin biosynthesis enzymes-like"/>
    <property type="match status" value="1"/>
</dbReference>
<evidence type="ECO:0000256" key="2">
    <source>
        <dbReference type="ARBA" id="ARBA00000198"/>
    </source>
</evidence>
<reference evidence="18" key="2">
    <citation type="submission" date="2013-12" db="EMBL/GenBank/DDBJ databases">
        <title>Evolution of pathogenesis and genome organization in the Tremellales.</title>
        <authorList>
            <person name="Cuomo C."/>
            <person name="Litvintseva A."/>
            <person name="Heitman J."/>
            <person name="Chen Y."/>
            <person name="Sun S."/>
            <person name="Springer D."/>
            <person name="Dromer F."/>
            <person name="Young S."/>
            <person name="Zeng Q."/>
            <person name="Chapman S."/>
            <person name="Gujja S."/>
            <person name="Saif S."/>
            <person name="Birren B."/>
        </authorList>
    </citation>
    <scope>NUCLEOTIDE SEQUENCE [LARGE SCALE GENOMIC DNA]</scope>
    <source>
        <strain evidence="18">BCC8398</strain>
    </source>
</reference>
<dbReference type="InterPro" id="IPR045031">
    <property type="entry name" value="DHP_synth-like"/>
</dbReference>
<dbReference type="InterPro" id="IPR043133">
    <property type="entry name" value="GTP-CH-I_C/QueF"/>
</dbReference>
<keyword evidence="11" id="KW-0418">Kinase</keyword>
<evidence type="ECO:0000313" key="17">
    <source>
        <dbReference type="EMBL" id="OCF32861.1"/>
    </source>
</evidence>
<dbReference type="GO" id="GO:0016301">
    <property type="term" value="F:kinase activity"/>
    <property type="evidence" value="ECO:0007669"/>
    <property type="project" value="UniProtKB-KW"/>
</dbReference>
<evidence type="ECO:0000256" key="4">
    <source>
        <dbReference type="ARBA" id="ARBA00004763"/>
    </source>
</evidence>
<accession>A0A1B9GPB9</accession>
<comment type="similarity">
    <text evidence="7">In the C-terminal section; belongs to the DHPS family.</text>
</comment>
<dbReference type="NCBIfam" id="TIGR01498">
    <property type="entry name" value="folK"/>
    <property type="match status" value="1"/>
</dbReference>
<evidence type="ECO:0000256" key="10">
    <source>
        <dbReference type="ARBA" id="ARBA00022741"/>
    </source>
</evidence>
<evidence type="ECO:0000256" key="14">
    <source>
        <dbReference type="ARBA" id="ARBA00022909"/>
    </source>
</evidence>
<dbReference type="Gene3D" id="3.30.70.560">
    <property type="entry name" value="7,8-Dihydro-6-hydroxymethylpterin-pyrophosphokinase HPPK"/>
    <property type="match status" value="1"/>
</dbReference>
<comment type="pathway">
    <text evidence="4">Cofactor biosynthesis; tetrahydrofolate biosynthesis; 7,8-dihydrofolate from 2-amino-4-hydroxy-6-hydroxymethyl-7,8-dihydropteridine diphosphate and 4-aminobenzoate: step 1/2.</text>
</comment>
<dbReference type="SUPFAM" id="SSF51717">
    <property type="entry name" value="Dihydropteroate synthetase-like"/>
    <property type="match status" value="1"/>
</dbReference>
<comment type="pathway">
    <text evidence="5">Cofactor biosynthesis; tetrahydrofolate biosynthesis; 2-amino-4-hydroxy-6-hydroxymethyl-7,8-dihydropteridine diphosphate from 7,8-dihydroneopterin triphosphate: step 4/4.</text>
</comment>
<gene>
    <name evidence="17" type="ORF">I316_05498</name>
</gene>
<dbReference type="GO" id="GO:0004150">
    <property type="term" value="F:dihydroneopterin aldolase activity"/>
    <property type="evidence" value="ECO:0007669"/>
    <property type="project" value="InterPro"/>
</dbReference>
<evidence type="ECO:0000256" key="3">
    <source>
        <dbReference type="ARBA" id="ARBA00001946"/>
    </source>
</evidence>
<keyword evidence="13" id="KW-0460">Magnesium</keyword>
<dbReference type="NCBIfam" id="TIGR01496">
    <property type="entry name" value="DHPS"/>
    <property type="match status" value="1"/>
</dbReference>
<evidence type="ECO:0000313" key="18">
    <source>
        <dbReference type="Proteomes" id="UP000092666"/>
    </source>
</evidence>
<dbReference type="Gene3D" id="3.30.1130.10">
    <property type="match status" value="1"/>
</dbReference>
<dbReference type="Pfam" id="PF02152">
    <property type="entry name" value="FolB"/>
    <property type="match status" value="1"/>
</dbReference>
<dbReference type="EMBL" id="KV700128">
    <property type="protein sequence ID" value="OCF32861.1"/>
    <property type="molecule type" value="Genomic_DNA"/>
</dbReference>